<keyword evidence="3" id="KW-1185">Reference proteome</keyword>
<comment type="caution">
    <text evidence="2">The sequence shown here is derived from an EMBL/GenBank/DDBJ whole genome shotgun (WGS) entry which is preliminary data.</text>
</comment>
<evidence type="ECO:0000313" key="3">
    <source>
        <dbReference type="Proteomes" id="UP000683360"/>
    </source>
</evidence>
<sequence length="199" mass="22462">MPRFSFSSYVSKKVLNGVSSLNNTDLDLRDVLKKQDTEESQLILSIASTSIDKQQSLSETCHFKDFDEVSADPEYMKFKGLEDKQNPDQLSIEQSEHAESETDSVFGPESSCADPDDNIDGLPEQHACPFLFTGSDHSIECNQSAVNPPSQSEKVETRNPEEEEKTRTLKMYIVDKTESQGNMYVMCNNIYVVFVRILI</sequence>
<gene>
    <name evidence="2" type="ORF">MEDL_29443</name>
</gene>
<reference evidence="2" key="1">
    <citation type="submission" date="2021-03" db="EMBL/GenBank/DDBJ databases">
        <authorList>
            <person name="Bekaert M."/>
        </authorList>
    </citation>
    <scope>NUCLEOTIDE SEQUENCE</scope>
</reference>
<name>A0A8S3S5Z5_MYTED</name>
<dbReference type="OrthoDB" id="6362910at2759"/>
<dbReference type="Proteomes" id="UP000683360">
    <property type="component" value="Unassembled WGS sequence"/>
</dbReference>
<proteinExistence type="predicted"/>
<dbReference type="EMBL" id="CAJPWZ010001452">
    <property type="protein sequence ID" value="CAG2215702.1"/>
    <property type="molecule type" value="Genomic_DNA"/>
</dbReference>
<accession>A0A8S3S5Z5</accession>
<evidence type="ECO:0000313" key="2">
    <source>
        <dbReference type="EMBL" id="CAG2215702.1"/>
    </source>
</evidence>
<organism evidence="2 3">
    <name type="scientific">Mytilus edulis</name>
    <name type="common">Blue mussel</name>
    <dbReference type="NCBI Taxonomy" id="6550"/>
    <lineage>
        <taxon>Eukaryota</taxon>
        <taxon>Metazoa</taxon>
        <taxon>Spiralia</taxon>
        <taxon>Lophotrochozoa</taxon>
        <taxon>Mollusca</taxon>
        <taxon>Bivalvia</taxon>
        <taxon>Autobranchia</taxon>
        <taxon>Pteriomorphia</taxon>
        <taxon>Mytilida</taxon>
        <taxon>Mytiloidea</taxon>
        <taxon>Mytilidae</taxon>
        <taxon>Mytilinae</taxon>
        <taxon>Mytilus</taxon>
    </lineage>
</organism>
<evidence type="ECO:0000256" key="1">
    <source>
        <dbReference type="SAM" id="MobiDB-lite"/>
    </source>
</evidence>
<feature type="compositionally biased region" description="Basic and acidic residues" evidence="1">
    <location>
        <begin position="153"/>
        <end position="163"/>
    </location>
</feature>
<dbReference type="AlphaFoldDB" id="A0A8S3S5Z5"/>
<feature type="compositionally biased region" description="Polar residues" evidence="1">
    <location>
        <begin position="142"/>
        <end position="152"/>
    </location>
</feature>
<feature type="region of interest" description="Disordered" evidence="1">
    <location>
        <begin position="142"/>
        <end position="163"/>
    </location>
</feature>
<feature type="region of interest" description="Disordered" evidence="1">
    <location>
        <begin position="81"/>
        <end position="112"/>
    </location>
</feature>
<protein>
    <submittedName>
        <fullName evidence="2">Uncharacterized protein</fullName>
    </submittedName>
</protein>